<organism evidence="1 2">
    <name type="scientific">Paraglaciecola psychrophila 170</name>
    <dbReference type="NCBI Taxonomy" id="1129794"/>
    <lineage>
        <taxon>Bacteria</taxon>
        <taxon>Pseudomonadati</taxon>
        <taxon>Pseudomonadota</taxon>
        <taxon>Gammaproteobacteria</taxon>
        <taxon>Alteromonadales</taxon>
        <taxon>Alteromonadaceae</taxon>
        <taxon>Paraglaciecola</taxon>
    </lineage>
</organism>
<proteinExistence type="predicted"/>
<dbReference type="STRING" id="1129794.C427_5505"/>
<evidence type="ECO:0000313" key="1">
    <source>
        <dbReference type="EMBL" id="AGH47602.1"/>
    </source>
</evidence>
<dbReference type="HOGENOM" id="CLU_3120850_0_0_6"/>
<gene>
    <name evidence="1" type="ORF">C427_5505</name>
</gene>
<dbReference type="RefSeq" id="WP_007642766.1">
    <property type="nucleotide sequence ID" value="NC_020514.1"/>
</dbReference>
<dbReference type="AlphaFoldDB" id="K7ACQ6"/>
<evidence type="ECO:0000313" key="2">
    <source>
        <dbReference type="Proteomes" id="UP000011864"/>
    </source>
</evidence>
<dbReference type="EMBL" id="CP003837">
    <property type="protein sequence ID" value="AGH47602.1"/>
    <property type="molecule type" value="Genomic_DNA"/>
</dbReference>
<sequence length="50" mass="5601">MAAKPLGMINLATTAPSKTIEKLLNQRYLGRQATDDWVLDFPRTSLLQVL</sequence>
<dbReference type="KEGG" id="gps:C427_5505"/>
<keyword evidence="2" id="KW-1185">Reference proteome</keyword>
<name>K7ACQ6_9ALTE</name>
<accession>K7ACQ6</accession>
<protein>
    <submittedName>
        <fullName evidence="1">Uncharacterized protein</fullName>
    </submittedName>
</protein>
<dbReference type="PATRIC" id="fig|1129794.4.peg.5483"/>
<reference evidence="1 2" key="1">
    <citation type="journal article" date="2013" name="Genome Announc.">
        <title>Complete Genome Sequence of Glaciecola psychrophila Strain 170T.</title>
        <authorList>
            <person name="Yin J."/>
            <person name="Chen J."/>
            <person name="Liu G."/>
            <person name="Yu Y."/>
            <person name="Song L."/>
            <person name="Wang X."/>
            <person name="Qu X."/>
        </authorList>
    </citation>
    <scope>NUCLEOTIDE SEQUENCE [LARGE SCALE GENOMIC DNA]</scope>
    <source>
        <strain evidence="1 2">170</strain>
    </source>
</reference>
<dbReference type="Proteomes" id="UP000011864">
    <property type="component" value="Chromosome"/>
</dbReference>